<sequence>MIGLNSVTTVNLVATRDSAPFDPKYVMIRSHAAPLGRQLGNRASPTNGIFNLGGNTAADDVPVSPAHAELYVDNGQVFVRDSGSKYGTWVDGQRVQRPTLLKDGSILALGVPIQRSAETPASVTDDFLKPIVAEVTIVQ</sequence>
<dbReference type="InterPro" id="IPR008984">
    <property type="entry name" value="SMAD_FHA_dom_sf"/>
</dbReference>
<keyword evidence="3" id="KW-1185">Reference proteome</keyword>
<dbReference type="InterPro" id="IPR000253">
    <property type="entry name" value="FHA_dom"/>
</dbReference>
<organism evidence="2 3">
    <name type="scientific">Hericium alpestre</name>
    <dbReference type="NCBI Taxonomy" id="135208"/>
    <lineage>
        <taxon>Eukaryota</taxon>
        <taxon>Fungi</taxon>
        <taxon>Dikarya</taxon>
        <taxon>Basidiomycota</taxon>
        <taxon>Agaricomycotina</taxon>
        <taxon>Agaricomycetes</taxon>
        <taxon>Russulales</taxon>
        <taxon>Hericiaceae</taxon>
        <taxon>Hericium</taxon>
    </lineage>
</organism>
<gene>
    <name evidence="2" type="ORF">EWM64_g5345</name>
</gene>
<dbReference type="OrthoDB" id="687730at2759"/>
<evidence type="ECO:0000313" key="2">
    <source>
        <dbReference type="EMBL" id="TFY78664.1"/>
    </source>
</evidence>
<dbReference type="Proteomes" id="UP000298061">
    <property type="component" value="Unassembled WGS sequence"/>
</dbReference>
<name>A0A4Y9ZWU8_9AGAM</name>
<accession>A0A4Y9ZWU8</accession>
<feature type="domain" description="FHA" evidence="1">
    <location>
        <begin position="37"/>
        <end position="95"/>
    </location>
</feature>
<evidence type="ECO:0000313" key="3">
    <source>
        <dbReference type="Proteomes" id="UP000298061"/>
    </source>
</evidence>
<dbReference type="EMBL" id="SFCI01000637">
    <property type="protein sequence ID" value="TFY78664.1"/>
    <property type="molecule type" value="Genomic_DNA"/>
</dbReference>
<protein>
    <recommendedName>
        <fullName evidence="1">FHA domain-containing protein</fullName>
    </recommendedName>
</protein>
<dbReference type="Pfam" id="PF00498">
    <property type="entry name" value="FHA"/>
    <property type="match status" value="1"/>
</dbReference>
<evidence type="ECO:0000259" key="1">
    <source>
        <dbReference type="PROSITE" id="PS50006"/>
    </source>
</evidence>
<proteinExistence type="predicted"/>
<dbReference type="STRING" id="135208.A0A4Y9ZWU8"/>
<dbReference type="CDD" id="cd00060">
    <property type="entry name" value="FHA"/>
    <property type="match status" value="1"/>
</dbReference>
<dbReference type="AlphaFoldDB" id="A0A4Y9ZWU8"/>
<dbReference type="PROSITE" id="PS50006">
    <property type="entry name" value="FHA_DOMAIN"/>
    <property type="match status" value="1"/>
</dbReference>
<dbReference type="Gene3D" id="2.60.200.20">
    <property type="match status" value="1"/>
</dbReference>
<comment type="caution">
    <text evidence="2">The sequence shown here is derived from an EMBL/GenBank/DDBJ whole genome shotgun (WGS) entry which is preliminary data.</text>
</comment>
<reference evidence="2 3" key="1">
    <citation type="submission" date="2019-02" db="EMBL/GenBank/DDBJ databases">
        <title>Genome sequencing of the rare red list fungi Hericium alpestre (H. flagellum).</title>
        <authorList>
            <person name="Buettner E."/>
            <person name="Kellner H."/>
        </authorList>
    </citation>
    <scope>NUCLEOTIDE SEQUENCE [LARGE SCALE GENOMIC DNA]</scope>
    <source>
        <strain evidence="2 3">DSM 108284</strain>
    </source>
</reference>
<dbReference type="SUPFAM" id="SSF49879">
    <property type="entry name" value="SMAD/FHA domain"/>
    <property type="match status" value="1"/>
</dbReference>